<feature type="compositionally biased region" description="Polar residues" evidence="4">
    <location>
        <begin position="403"/>
        <end position="414"/>
    </location>
</feature>
<feature type="domain" description="C2H2-type" evidence="5">
    <location>
        <begin position="1678"/>
        <end position="1699"/>
    </location>
</feature>
<reference evidence="7" key="1">
    <citation type="submission" date="2025-08" db="UniProtKB">
        <authorList>
            <consortium name="RefSeq"/>
        </authorList>
    </citation>
    <scope>IDENTIFICATION</scope>
</reference>
<feature type="domain" description="C2H2-type" evidence="5">
    <location>
        <begin position="1160"/>
        <end position="1182"/>
    </location>
</feature>
<feature type="compositionally biased region" description="Basic residues" evidence="4">
    <location>
        <begin position="490"/>
        <end position="505"/>
    </location>
</feature>
<dbReference type="GO" id="GO:0006383">
    <property type="term" value="P:transcription by RNA polymerase III"/>
    <property type="evidence" value="ECO:0007669"/>
    <property type="project" value="TreeGrafter"/>
</dbReference>
<feature type="compositionally biased region" description="Basic residues" evidence="4">
    <location>
        <begin position="1"/>
        <end position="17"/>
    </location>
</feature>
<dbReference type="Proteomes" id="UP000322000">
    <property type="component" value="Chromosome 15"/>
</dbReference>
<dbReference type="KEGG" id="tnl:113501025"/>
<evidence type="ECO:0000313" key="6">
    <source>
        <dbReference type="Proteomes" id="UP000322000"/>
    </source>
</evidence>
<feature type="domain" description="C2H2-type" evidence="5">
    <location>
        <begin position="1491"/>
        <end position="1513"/>
    </location>
</feature>
<feature type="compositionally biased region" description="Acidic residues" evidence="4">
    <location>
        <begin position="1797"/>
        <end position="1813"/>
    </location>
</feature>
<feature type="region of interest" description="Disordered" evidence="4">
    <location>
        <begin position="1786"/>
        <end position="1813"/>
    </location>
</feature>
<dbReference type="OrthoDB" id="4703at2759"/>
<feature type="domain" description="C2H2-type" evidence="5">
    <location>
        <begin position="949"/>
        <end position="971"/>
    </location>
</feature>
<evidence type="ECO:0000256" key="3">
    <source>
        <dbReference type="ARBA" id="ARBA00023242"/>
    </source>
</evidence>
<dbReference type="InterPro" id="IPR013087">
    <property type="entry name" value="Znf_C2H2_type"/>
</dbReference>
<organism evidence="6 7">
    <name type="scientific">Trichoplusia ni</name>
    <name type="common">Cabbage looper</name>
    <dbReference type="NCBI Taxonomy" id="7111"/>
    <lineage>
        <taxon>Eukaryota</taxon>
        <taxon>Metazoa</taxon>
        <taxon>Ecdysozoa</taxon>
        <taxon>Arthropoda</taxon>
        <taxon>Hexapoda</taxon>
        <taxon>Insecta</taxon>
        <taxon>Pterygota</taxon>
        <taxon>Neoptera</taxon>
        <taxon>Endopterygota</taxon>
        <taxon>Lepidoptera</taxon>
        <taxon>Glossata</taxon>
        <taxon>Ditrysia</taxon>
        <taxon>Noctuoidea</taxon>
        <taxon>Noctuidae</taxon>
        <taxon>Plusiinae</taxon>
        <taxon>Trichoplusia</taxon>
    </lineage>
</organism>
<feature type="compositionally biased region" description="Polar residues" evidence="4">
    <location>
        <begin position="538"/>
        <end position="548"/>
    </location>
</feature>
<keyword evidence="6" id="KW-1185">Reference proteome</keyword>
<evidence type="ECO:0000256" key="2">
    <source>
        <dbReference type="ARBA" id="ARBA00023163"/>
    </source>
</evidence>
<proteinExistence type="predicted"/>
<feature type="compositionally biased region" description="Basic and acidic residues" evidence="4">
    <location>
        <begin position="832"/>
        <end position="847"/>
    </location>
</feature>
<dbReference type="SMART" id="SM00355">
    <property type="entry name" value="ZnF_C2H2"/>
    <property type="match status" value="8"/>
</dbReference>
<feature type="domain" description="C2H2-type" evidence="5">
    <location>
        <begin position="1588"/>
        <end position="1610"/>
    </location>
</feature>
<feature type="domain" description="C2H2-type" evidence="5">
    <location>
        <begin position="1383"/>
        <end position="1405"/>
    </location>
</feature>
<feature type="compositionally biased region" description="Basic and acidic residues" evidence="4">
    <location>
        <begin position="470"/>
        <end position="479"/>
    </location>
</feature>
<evidence type="ECO:0000256" key="1">
    <source>
        <dbReference type="ARBA" id="ARBA00004123"/>
    </source>
</evidence>
<protein>
    <submittedName>
        <fullName evidence="7">Uncharacterized protein LOC113501025</fullName>
    </submittedName>
</protein>
<keyword evidence="3" id="KW-0539">Nucleus</keyword>
<feature type="region of interest" description="Disordered" evidence="4">
    <location>
        <begin position="1"/>
        <end position="23"/>
    </location>
</feature>
<dbReference type="GO" id="GO:0005634">
    <property type="term" value="C:nucleus"/>
    <property type="evidence" value="ECO:0007669"/>
    <property type="project" value="UniProtKB-SubCell"/>
</dbReference>
<dbReference type="InParanoid" id="A0A7E5WBK5"/>
<feature type="compositionally biased region" description="Basic and acidic residues" evidence="4">
    <location>
        <begin position="507"/>
        <end position="524"/>
    </location>
</feature>
<dbReference type="InterPro" id="IPR036322">
    <property type="entry name" value="WD40_repeat_dom_sf"/>
</dbReference>
<dbReference type="InterPro" id="IPR052416">
    <property type="entry name" value="GTF3C_component"/>
</dbReference>
<gene>
    <name evidence="7" type="primary">LOC113501025</name>
</gene>
<dbReference type="RefSeq" id="XP_026737802.1">
    <property type="nucleotide sequence ID" value="XM_026882001.1"/>
</dbReference>
<feature type="domain" description="C2H2-type" evidence="5">
    <location>
        <begin position="1051"/>
        <end position="1073"/>
    </location>
</feature>
<feature type="compositionally biased region" description="Basic and acidic residues" evidence="4">
    <location>
        <begin position="871"/>
        <end position="930"/>
    </location>
</feature>
<comment type="subcellular location">
    <subcellularLocation>
        <location evidence="1">Nucleus</location>
    </subcellularLocation>
</comment>
<feature type="region of interest" description="Disordered" evidence="4">
    <location>
        <begin position="388"/>
        <end position="548"/>
    </location>
</feature>
<name>A0A7E5WBK5_TRINI</name>
<evidence type="ECO:0000259" key="5">
    <source>
        <dbReference type="SMART" id="SM00355"/>
    </source>
</evidence>
<dbReference type="PANTHER" id="PTHR15052">
    <property type="entry name" value="RNA POLYMERASE III TRANSCRIPTION INITIATION FACTOR COMPLEX SUBUNIT"/>
    <property type="match status" value="1"/>
</dbReference>
<dbReference type="SUPFAM" id="SSF50978">
    <property type="entry name" value="WD40 repeat-like"/>
    <property type="match status" value="1"/>
</dbReference>
<keyword evidence="2" id="KW-0804">Transcription</keyword>
<sequence>MSTKSVKKCKHPKKMKSSKPSAKPEVFVLPPDILKQLGISIGLGNVTVNPETIPTPPKIVPNSDVVNYENINKITTSCNSRDTSESSILETANLMKKSVFLSPTFVPTVSNAISGEIQLVCNNNVRSSEAVETELVDTHNVLEPVDSTEIGNALPAVNNMENVSLIQDQIKLTGDFTVNEVFPPVSNGCTYEDAETFNDDDMQIENSIPSQIIIGDESNVVDLFAASSNNNVISTDDPNVQLHIFDKNEISDIIKKSNTKINIISDESITISKPEDIQLQSSQDLSPVPVNTVVATQKVNKNKILMPHDTTEIHLVLTEDNTEHESREPNKIDRETNQNNNNLHIEKEYDMAPLEATKQLDHTINVFKGNTLDNMDICMEGDQTQVLQHSPREVEVNPETCHSENLINGDNTLIESKGQLEVSEEKHNESESIQVPKSDPESNNNKSPNNTEIANHDKISDKSQSSSMKESIEKAEGKCNLESQNNRNQNSKKHKIKNAKSKNKSKSGVDSDRNKSKSSSDEHNNLPIKDVIEKPLPNENSVSISDGNPTIITQADKVKEIAAYLRKLSHIYTDKKKAKTQLANDTTIKETIQSNTNMIKSKLCIQGVEKPGGKSVSKGARDESKTIKTYARSNKQKPLIKNTKALRNIEKCVVVQASDQELNIVDISKPCITQEFCICHDFGRMSYCDHGDDCEHVHFANITTNSNLDLIFSIYSDEVLVNNNVEVEIIEEQKTEEIVETQNFCWNVFDSEDFGLDDIDLNTAGDRQDFSCGVKSSGASDNVDYIKGKNSSATTETLDEVDAAIINTPKSTANIKDAKSLNANNSSAVISDNKKEYKKKGGDRKSSETLQTTSESKDSDSEDVSLKVLKIAKDNKKEKNSSKAKENASNESQNKETKNNSEKSKEKEKQVSQESTKVKENKAQKRRLSDKSSSLTRRMSSEPSHKKNIKCALCNNLFSEEEWGHHVATQHQHIAWKAGQSIDLDNPELLNKLSKQLKKRGFLECPICATEKKKLKSFIIHVKSCIEEKAASTNSKDKGTRRQRLEVFEEVTCGVCQQSVPEENWLEHIGKEHNYLSWKDGQDEPWDVEDEALVSQHLLNIVRGNVNLICYKCGLQRRRVKMYLSHIKSCDGTRMSVDDSMSVDPNTSSIEIEIVESKTVQCGVCKQDMPTLKWMEHIAKEHNYLAWQEGDTPVDLEDEEAVWKHLLQIIRDYGCLICHKCGLSRKRVKLYLTHIETCDGTGVSLEDSYASEFNASNVGSSELNKDKDVECGVCHKTMPASDWVDHICKNHNYLAWKVGEPPLDVDNEEAIWNHLQQYIRSSDGLICHKCGLQRRRVKLYLSHVTTCDGSVPVSDVSTNNISVDNSNNRYFEVPIETNEKKNMECGVCNETVPISQWVLHIGQRHNYLAWPAEGTPLDLEDVTMLRSYLLNVSKQIGGLICYICGKNIKYSKTYLSHVKECTGVSVVPEDSTSNCSAATAVNKKVIKSEPVVCGVCEATVEGTDWLNHMHKAHQYIAWIEGEPPIDANDPEMVQRHLYDVSKMTGGLKCLKCGVRRKYVKTYLQHVESCEGSVNSSELPTALMSKDELECALCAAKVVPKDWRDHAMKQHYNVAWVVGDLPIDLNSPYLVEGYIKEYLRRFNKLVCKNCGVSRVSCVGFYAHILTCGKTEEETEQYKATCEICNNKYLRIYKSQHMTVHREAEYSAERKLLLAKERELKRQDEDKPVEVVFGRRKAAEKAKTVIEKYKDALQEGGNHCSKCGFNTEVEGELLKHVCVDQQWGEVSDSDESVKMDSSSWEESDESDVDSNISEEEREAYEEEIKKKRYSDTTPSKVVRLPYQVRNPNAYMKRCAEEYAANYLTDEDLFPQWHSCEYEAVPENEIVKYMPPVEESCNVRNSESQSWKTLKRFGSERDKDTLTLFVGACIQCMSWVPGGRAQFLSLVSHRHSDVPRYAWDSSHTSRGLVQIWDCGDFTQYTPKFVLGLAHDYGTFWAMDWCPSGARDLVDFVPKENQVQRLGMFAAACSNGNAYIFCVPYPSTITENDKLFYKIKPVVELRLTMSRDRKDFQATSIKWSAQKGHSHVVVGYSDGCTAFYDLNGDSPLLKTIEGNITVFYPYHDERVQNSCIEDVDVFPRSGASAAGGGVVCGGGAGGAGAGALQSHVAASRLLFPPHWPAALLAGDDCLVNQSINELEWYGNGRRLGGVRCAAGCAWCGRVAAAALPLLRLLRLHPCYTELHKLVIGTIQMIPLGSKRKRQNDELGMTVEPITYNEVVKKYGIEFKPIATKDRATQQKLTAMPRDTYPERFPLSDVTSMKFCPTQQYHDKLAVALHAGFIFITTT</sequence>
<feature type="domain" description="C2H2-type" evidence="5">
    <location>
        <begin position="1269"/>
        <end position="1291"/>
    </location>
</feature>
<feature type="compositionally biased region" description="Basic and acidic residues" evidence="4">
    <location>
        <begin position="321"/>
        <end position="336"/>
    </location>
</feature>
<accession>A0A7E5WBK5</accession>
<evidence type="ECO:0000313" key="7">
    <source>
        <dbReference type="RefSeq" id="XP_026737802.1"/>
    </source>
</evidence>
<feature type="compositionally biased region" description="Polar residues" evidence="4">
    <location>
        <begin position="431"/>
        <end position="453"/>
    </location>
</feature>
<dbReference type="GeneID" id="113501025"/>
<dbReference type="GO" id="GO:0000127">
    <property type="term" value="C:transcription factor TFIIIC complex"/>
    <property type="evidence" value="ECO:0007669"/>
    <property type="project" value="TreeGrafter"/>
</dbReference>
<dbReference type="PANTHER" id="PTHR15052:SF2">
    <property type="entry name" value="GENERAL TRANSCRIPTION FACTOR 3C POLYPEPTIDE 2"/>
    <property type="match status" value="1"/>
</dbReference>
<evidence type="ECO:0000256" key="4">
    <source>
        <dbReference type="SAM" id="MobiDB-lite"/>
    </source>
</evidence>
<feature type="region of interest" description="Disordered" evidence="4">
    <location>
        <begin position="832"/>
        <end position="946"/>
    </location>
</feature>
<feature type="region of interest" description="Disordered" evidence="4">
    <location>
        <begin position="320"/>
        <end position="339"/>
    </location>
</feature>